<evidence type="ECO:0000259" key="7">
    <source>
        <dbReference type="PROSITE" id="PS51194"/>
    </source>
</evidence>
<dbReference type="SMART" id="SM00490">
    <property type="entry name" value="HELICc"/>
    <property type="match status" value="1"/>
</dbReference>
<comment type="caution">
    <text evidence="8">The sequence shown here is derived from an EMBL/GenBank/DDBJ whole genome shotgun (WGS) entry which is preliminary data.</text>
</comment>
<dbReference type="InterPro" id="IPR050699">
    <property type="entry name" value="RNA-DNA_Helicase"/>
</dbReference>
<feature type="domain" description="Helicase ATP-binding" evidence="6">
    <location>
        <begin position="278"/>
        <end position="434"/>
    </location>
</feature>
<dbReference type="PANTHER" id="PTHR12131">
    <property type="entry name" value="ATP-DEPENDENT RNA AND DNA HELICASE"/>
    <property type="match status" value="1"/>
</dbReference>
<dbReference type="Pfam" id="PF00270">
    <property type="entry name" value="DEAD"/>
    <property type="match status" value="1"/>
</dbReference>
<dbReference type="PROSITE" id="PS51192">
    <property type="entry name" value="HELICASE_ATP_BIND_1"/>
    <property type="match status" value="1"/>
</dbReference>
<organism evidence="8 9">
    <name type="scientific">Oopsacas minuta</name>
    <dbReference type="NCBI Taxonomy" id="111878"/>
    <lineage>
        <taxon>Eukaryota</taxon>
        <taxon>Metazoa</taxon>
        <taxon>Porifera</taxon>
        <taxon>Hexactinellida</taxon>
        <taxon>Hexasterophora</taxon>
        <taxon>Lyssacinosida</taxon>
        <taxon>Leucopsacidae</taxon>
        <taxon>Oopsacas</taxon>
    </lineage>
</organism>
<dbReference type="GO" id="GO:0005524">
    <property type="term" value="F:ATP binding"/>
    <property type="evidence" value="ECO:0007669"/>
    <property type="project" value="UniProtKB-KW"/>
</dbReference>
<protein>
    <submittedName>
        <fullName evidence="8">Helicase SKI2W</fullName>
    </submittedName>
</protein>
<accession>A0AAV7K633</accession>
<dbReference type="Gene3D" id="1.10.3380.30">
    <property type="match status" value="1"/>
</dbReference>
<dbReference type="InterPro" id="IPR012961">
    <property type="entry name" value="Ski2/MTR4_C"/>
</dbReference>
<comment type="catalytic activity">
    <reaction evidence="5">
        <text>ATP + H2O = ADP + phosphate + H(+)</text>
        <dbReference type="Rhea" id="RHEA:13065"/>
        <dbReference type="ChEBI" id="CHEBI:15377"/>
        <dbReference type="ChEBI" id="CHEBI:15378"/>
        <dbReference type="ChEBI" id="CHEBI:30616"/>
        <dbReference type="ChEBI" id="CHEBI:43474"/>
        <dbReference type="ChEBI" id="CHEBI:456216"/>
        <dbReference type="EC" id="3.6.4.13"/>
    </reaction>
</comment>
<dbReference type="PROSITE" id="PS51194">
    <property type="entry name" value="HELICASE_CTER"/>
    <property type="match status" value="1"/>
</dbReference>
<dbReference type="AlphaFoldDB" id="A0AAV7K633"/>
<dbReference type="GO" id="GO:0055087">
    <property type="term" value="C:Ski complex"/>
    <property type="evidence" value="ECO:0007669"/>
    <property type="project" value="TreeGrafter"/>
</dbReference>
<dbReference type="InterPro" id="IPR025696">
    <property type="entry name" value="Beta-barrel_MTR4"/>
</dbReference>
<evidence type="ECO:0000259" key="6">
    <source>
        <dbReference type="PROSITE" id="PS51192"/>
    </source>
</evidence>
<dbReference type="Pfam" id="PF00271">
    <property type="entry name" value="Helicase_C"/>
    <property type="match status" value="1"/>
</dbReference>
<reference evidence="8 9" key="1">
    <citation type="journal article" date="2023" name="BMC Biol.">
        <title>The compact genome of the sponge Oopsacas minuta (Hexactinellida) is lacking key metazoan core genes.</title>
        <authorList>
            <person name="Santini S."/>
            <person name="Schenkelaars Q."/>
            <person name="Jourda C."/>
            <person name="Duchesne M."/>
            <person name="Belahbib H."/>
            <person name="Rocher C."/>
            <person name="Selva M."/>
            <person name="Riesgo A."/>
            <person name="Vervoort M."/>
            <person name="Leys S.P."/>
            <person name="Kodjabachian L."/>
            <person name="Le Bivic A."/>
            <person name="Borchiellini C."/>
            <person name="Claverie J.M."/>
            <person name="Renard E."/>
        </authorList>
    </citation>
    <scope>NUCLEOTIDE SEQUENCE [LARGE SCALE GENOMIC DNA]</scope>
    <source>
        <strain evidence="8">SPO-2</strain>
    </source>
</reference>
<dbReference type="InterPro" id="IPR014001">
    <property type="entry name" value="Helicase_ATP-bd"/>
</dbReference>
<dbReference type="Pfam" id="PF08148">
    <property type="entry name" value="DSHCT"/>
    <property type="match status" value="1"/>
</dbReference>
<dbReference type="InterPro" id="IPR027417">
    <property type="entry name" value="P-loop_NTPase"/>
</dbReference>
<evidence type="ECO:0000313" key="9">
    <source>
        <dbReference type="Proteomes" id="UP001165289"/>
    </source>
</evidence>
<evidence type="ECO:0000256" key="3">
    <source>
        <dbReference type="ARBA" id="ARBA00022806"/>
    </source>
</evidence>
<dbReference type="GO" id="GO:0016787">
    <property type="term" value="F:hydrolase activity"/>
    <property type="evidence" value="ECO:0007669"/>
    <property type="project" value="UniProtKB-KW"/>
</dbReference>
<dbReference type="FunFam" id="3.40.50.300:FF:000447">
    <property type="entry name" value="helicase SKI2W isoform X2"/>
    <property type="match status" value="1"/>
</dbReference>
<dbReference type="PANTHER" id="PTHR12131:SF1">
    <property type="entry name" value="ATP-DEPENDENT RNA HELICASE SUPV3L1, MITOCHONDRIAL-RELATED"/>
    <property type="match status" value="1"/>
</dbReference>
<evidence type="ECO:0000256" key="2">
    <source>
        <dbReference type="ARBA" id="ARBA00022801"/>
    </source>
</evidence>
<dbReference type="GO" id="GO:0070478">
    <property type="term" value="P:nuclear-transcribed mRNA catabolic process, 3'-5' exonucleolytic nonsense-mediated decay"/>
    <property type="evidence" value="ECO:0007669"/>
    <property type="project" value="TreeGrafter"/>
</dbReference>
<dbReference type="PIRSF" id="PIRSF005198">
    <property type="entry name" value="Antiviral_helicase_SKI2"/>
    <property type="match status" value="1"/>
</dbReference>
<dbReference type="EMBL" id="JAKMXF010000144">
    <property type="protein sequence ID" value="KAI6656623.1"/>
    <property type="molecule type" value="Genomic_DNA"/>
</dbReference>
<dbReference type="InterPro" id="IPR011545">
    <property type="entry name" value="DEAD/DEAH_box_helicase_dom"/>
</dbReference>
<keyword evidence="3 8" id="KW-0347">Helicase</keyword>
<dbReference type="SUPFAM" id="SSF52540">
    <property type="entry name" value="P-loop containing nucleoside triphosphate hydrolases"/>
    <property type="match status" value="1"/>
</dbReference>
<name>A0AAV7K633_9METZ</name>
<dbReference type="InterPro" id="IPR016438">
    <property type="entry name" value="SKI2-like"/>
</dbReference>
<gene>
    <name evidence="8" type="ORF">LOD99_1418</name>
</gene>
<evidence type="ECO:0000256" key="1">
    <source>
        <dbReference type="ARBA" id="ARBA00022741"/>
    </source>
</evidence>
<evidence type="ECO:0000256" key="5">
    <source>
        <dbReference type="ARBA" id="ARBA00047984"/>
    </source>
</evidence>
<dbReference type="FunFam" id="3.40.50.300:FF:000354">
    <property type="entry name" value="ATP-dependent RNA helicase SKI2"/>
    <property type="match status" value="1"/>
</dbReference>
<dbReference type="Gene3D" id="3.40.50.300">
    <property type="entry name" value="P-loop containing nucleotide triphosphate hydrolases"/>
    <property type="match status" value="2"/>
</dbReference>
<sequence length="1209" mass="138170">MAENEFLENIENSRLLEIGHGSKSILHLIQEDPSNPTPPHLTPISPLPFGFPPNTFITETLDSYLNDVTNTSLYERLSCTPEVWEPVIKQTCLLTAHHLSTHPFQLAVRRHPITGALQDYYEECTEPPARREDCNEDVIALLKLDRPDQLMTHPPGFQTGLDTNTASTVGIQDMFSSVKVDFSWVELQEAENKSEELEAKDSVEFDTELDMVLKQAEENTPSVLKQTNKSISHKQPRKAYEYTIIEDSLSEIINYNELLPHPAMQFSFELDIFQKKAIMLLEQHESLFVAAHTSAGKTVVAEYAIALAKKHHKKAIYTSPIKALSNQKYRDFKDTFSDVGIITGDVQLEKTAQCLIMTTEILRSFLYRNDNIMSDVEWVIFDEVHYINDEERGVVWEEVLIMLPQDVRIVMLSATVPNAEDFAEWVGQTKRANIHVIKTLKRPVPLRHCIYTGNSSKTCDQQFTIAYNKGLSMVENVEGFKEANTVIKERLRHQVRQPDYNTQLKQDRNIWKSLIDSLNKEEKLPLIGFVFSRKKCDELAEMMANTVCLTTGSQRGSIHNFFTKSIARLNPCDRVLPQIVRMLFLLKKGVGVHHSGILPILKEIVELLYQRGVVKVLFATETFAIGVNMPARTVVFDSIVKFDGQNRRNLHPGEYIQMAGRAGRRGKDDQGFVIIIAKNELPDFSVFHEMMFGKPLTLSSKFRLRYSMILITLTSQSLSTEELIRKSFAESDTTKQESTIREEITELEKTLSSLPLITDPYCLDIVGYYKLCVTRADLNRRVIKTALEKGHRNTITSGRIMIVRIDKSKYTIGALMFVGLQNPTNLNPNIAQKRSYTLAILREKNYVFTPIGSDYIESYRRDFPLIFPENVDGLELIETDGIQIVAICQQMVKKFDSGTAKRVVEDVRRRKQPRNSRDPPENYTISLLEELKRILVSYSMGQVPTVTAKDLHISTLDFADLNHNLSQIEKNLETFPCENSPNFLELFSIAREKVNTQNQLKNAKYFLSNESLLLIPEYRKRLHVLQRLDYVDEGMIVQTKGKIGTGFSVNELLYTELIVSNFFQELTAQESVALLSCIIFHQNVEEPILNEKLKQGRDKLLEIAKCIVNCERECDLPVSDDDLLEQLNFGLVEVVYEWAMGKTFAEIMENTQVHEGIIVRCIQQLNEVCRNIREVAHTIMGTEELSDKMKLASDCIKRDIIFTGSLYIN</sequence>
<dbReference type="SMART" id="SM00487">
    <property type="entry name" value="DEXDc"/>
    <property type="match status" value="1"/>
</dbReference>
<dbReference type="CDD" id="cd18795">
    <property type="entry name" value="SF2_C_Ski2"/>
    <property type="match status" value="1"/>
</dbReference>
<keyword evidence="9" id="KW-1185">Reference proteome</keyword>
<dbReference type="Pfam" id="PF13234">
    <property type="entry name" value="MTR4_beta-barrel"/>
    <property type="match status" value="1"/>
</dbReference>
<keyword evidence="1" id="KW-0547">Nucleotide-binding</keyword>
<feature type="domain" description="Helicase C-terminal" evidence="7">
    <location>
        <begin position="513"/>
        <end position="719"/>
    </location>
</feature>
<evidence type="ECO:0000256" key="4">
    <source>
        <dbReference type="ARBA" id="ARBA00022840"/>
    </source>
</evidence>
<dbReference type="GO" id="GO:0003723">
    <property type="term" value="F:RNA binding"/>
    <property type="evidence" value="ECO:0007669"/>
    <property type="project" value="InterPro"/>
</dbReference>
<dbReference type="Proteomes" id="UP001165289">
    <property type="component" value="Unassembled WGS sequence"/>
</dbReference>
<evidence type="ECO:0000313" key="8">
    <source>
        <dbReference type="EMBL" id="KAI6656623.1"/>
    </source>
</evidence>
<keyword evidence="4" id="KW-0067">ATP-binding</keyword>
<dbReference type="InterPro" id="IPR001650">
    <property type="entry name" value="Helicase_C-like"/>
</dbReference>
<proteinExistence type="predicted"/>
<dbReference type="GO" id="GO:0003724">
    <property type="term" value="F:RNA helicase activity"/>
    <property type="evidence" value="ECO:0007669"/>
    <property type="project" value="UniProtKB-EC"/>
</dbReference>
<keyword evidence="2" id="KW-0378">Hydrolase</keyword>
<dbReference type="SMART" id="SM01142">
    <property type="entry name" value="DSHCT"/>
    <property type="match status" value="1"/>
</dbReference>